<gene>
    <name evidence="1" type="ORF">L1987_70935</name>
</gene>
<reference evidence="1 2" key="2">
    <citation type="journal article" date="2022" name="Mol. Ecol. Resour.">
        <title>The genomes of chicory, endive, great burdock and yacon provide insights into Asteraceae paleo-polyploidization history and plant inulin production.</title>
        <authorList>
            <person name="Fan W."/>
            <person name="Wang S."/>
            <person name="Wang H."/>
            <person name="Wang A."/>
            <person name="Jiang F."/>
            <person name="Liu H."/>
            <person name="Zhao H."/>
            <person name="Xu D."/>
            <person name="Zhang Y."/>
        </authorList>
    </citation>
    <scope>NUCLEOTIDE SEQUENCE [LARGE SCALE GENOMIC DNA]</scope>
    <source>
        <strain evidence="2">cv. Yunnan</strain>
        <tissue evidence="1">Leaves</tissue>
    </source>
</reference>
<dbReference type="EMBL" id="CM042041">
    <property type="protein sequence ID" value="KAI3712381.1"/>
    <property type="molecule type" value="Genomic_DNA"/>
</dbReference>
<reference evidence="2" key="1">
    <citation type="journal article" date="2022" name="Mol. Ecol. Resour.">
        <title>The genomes of chicory, endive, great burdock and yacon provide insights into Asteraceae palaeo-polyploidization history and plant inulin production.</title>
        <authorList>
            <person name="Fan W."/>
            <person name="Wang S."/>
            <person name="Wang H."/>
            <person name="Wang A."/>
            <person name="Jiang F."/>
            <person name="Liu H."/>
            <person name="Zhao H."/>
            <person name="Xu D."/>
            <person name="Zhang Y."/>
        </authorList>
    </citation>
    <scope>NUCLEOTIDE SEQUENCE [LARGE SCALE GENOMIC DNA]</scope>
    <source>
        <strain evidence="2">cv. Yunnan</strain>
    </source>
</reference>
<evidence type="ECO:0000313" key="1">
    <source>
        <dbReference type="EMBL" id="KAI3712381.1"/>
    </source>
</evidence>
<proteinExistence type="predicted"/>
<protein>
    <submittedName>
        <fullName evidence="1">Uncharacterized protein</fullName>
    </submittedName>
</protein>
<keyword evidence="2" id="KW-1185">Reference proteome</keyword>
<name>A0ACB9ARP6_9ASTR</name>
<accession>A0ACB9ARP6</accession>
<comment type="caution">
    <text evidence="1">The sequence shown here is derived from an EMBL/GenBank/DDBJ whole genome shotgun (WGS) entry which is preliminary data.</text>
</comment>
<organism evidence="1 2">
    <name type="scientific">Smallanthus sonchifolius</name>
    <dbReference type="NCBI Taxonomy" id="185202"/>
    <lineage>
        <taxon>Eukaryota</taxon>
        <taxon>Viridiplantae</taxon>
        <taxon>Streptophyta</taxon>
        <taxon>Embryophyta</taxon>
        <taxon>Tracheophyta</taxon>
        <taxon>Spermatophyta</taxon>
        <taxon>Magnoliopsida</taxon>
        <taxon>eudicotyledons</taxon>
        <taxon>Gunneridae</taxon>
        <taxon>Pentapetalae</taxon>
        <taxon>asterids</taxon>
        <taxon>campanulids</taxon>
        <taxon>Asterales</taxon>
        <taxon>Asteraceae</taxon>
        <taxon>Asteroideae</taxon>
        <taxon>Heliantheae alliance</taxon>
        <taxon>Millerieae</taxon>
        <taxon>Smallanthus</taxon>
    </lineage>
</organism>
<evidence type="ECO:0000313" key="2">
    <source>
        <dbReference type="Proteomes" id="UP001056120"/>
    </source>
</evidence>
<dbReference type="Proteomes" id="UP001056120">
    <property type="component" value="Linkage Group LG24"/>
</dbReference>
<sequence>MLANSKLPVTFWAEAVNTACHVLNRVLTVKRHNKTCYEFLNNRKPNLDYLLPFGNPCTMLMVRDVPTKFSAKDIEGIFLGRALLSVIGCAIEVPSALSVSVAFAETARCDHPKLLMICVSATLSVDAAEKPIRNNFGLQQIRLSAADLFFSRRTNRVLMSLLAILKIALLEHLIFCPLTSVRVNSFFSAL</sequence>